<dbReference type="RefSeq" id="WP_134335682.1">
    <property type="nucleotide sequence ID" value="NZ_BMCZ01000004.1"/>
</dbReference>
<evidence type="ECO:0000313" key="2">
    <source>
        <dbReference type="EMBL" id="TEW67645.1"/>
    </source>
</evidence>
<evidence type="ECO:0000313" key="3">
    <source>
        <dbReference type="Proteomes" id="UP000297248"/>
    </source>
</evidence>
<reference evidence="2 3" key="1">
    <citation type="journal article" date="2016" name="Int. J. Syst. Evol. Microbiol.">
        <title>Proposal of Mucilaginibacter phyllosphaerae sp. nov. isolated from the phyllosphere of Galium album.</title>
        <authorList>
            <person name="Aydogan E.L."/>
            <person name="Busse H.J."/>
            <person name="Moser G."/>
            <person name="Muller C."/>
            <person name="Kampfer P."/>
            <person name="Glaeser S.P."/>
        </authorList>
    </citation>
    <scope>NUCLEOTIDE SEQUENCE [LARGE SCALE GENOMIC DNA]</scope>
    <source>
        <strain evidence="2 3">PP-F2FG21</strain>
    </source>
</reference>
<reference evidence="1 4" key="3">
    <citation type="submission" date="2020-08" db="EMBL/GenBank/DDBJ databases">
        <title>Genomic Encyclopedia of Type Strains, Phase IV (KMG-IV): sequencing the most valuable type-strain genomes for metagenomic binning, comparative biology and taxonomic classification.</title>
        <authorList>
            <person name="Goeker M."/>
        </authorList>
    </citation>
    <scope>NUCLEOTIDE SEQUENCE [LARGE SCALE GENOMIC DNA]</scope>
    <source>
        <strain evidence="1 4">DSM 100995</strain>
    </source>
</reference>
<comment type="caution">
    <text evidence="2">The sequence shown here is derived from an EMBL/GenBank/DDBJ whole genome shotgun (WGS) entry which is preliminary data.</text>
</comment>
<protein>
    <submittedName>
        <fullName evidence="2">Uncharacterized protein</fullName>
    </submittedName>
</protein>
<evidence type="ECO:0000313" key="1">
    <source>
        <dbReference type="EMBL" id="MBB3968719.1"/>
    </source>
</evidence>
<dbReference type="Proteomes" id="UP000297248">
    <property type="component" value="Unassembled WGS sequence"/>
</dbReference>
<keyword evidence="4" id="KW-1185">Reference proteome</keyword>
<dbReference type="Proteomes" id="UP000583101">
    <property type="component" value="Unassembled WGS sequence"/>
</dbReference>
<gene>
    <name evidence="2" type="ORF">E2R65_06550</name>
    <name evidence="1" type="ORF">GGR35_001311</name>
</gene>
<dbReference type="OrthoDB" id="9011395at2"/>
<name>A0A4Y8AHK3_9SPHI</name>
<evidence type="ECO:0000313" key="4">
    <source>
        <dbReference type="Proteomes" id="UP000583101"/>
    </source>
</evidence>
<dbReference type="AlphaFoldDB" id="A0A4Y8AHK3"/>
<sequence>MPNAIKNESELRPQVIWELNKNKPGLMDELQAVLPGIKQHYQRVMESIGEEVGLDPFKAKSSVRPIRHLRAWYDRLDGSGVIAVKGTEIIHQHIPKKLNMLKQLRVDYPSRGRSLFSVLEHFPIVEQKIPMAVTVEECMQDMENALAFQSEHIRLFKKLAHCPLPLAIFKWTETQQAAFMNILLPLLSGRSSQIVQYASSKGLGGMLYYYPQLPIRVAHIDLEWQLPDNDYQGRLKKIKDNCDPASAVNTWVDNLARMLVCKMMPGSIESIGAGHCLEAQNAVVDGGFVDLGSMKKFEDISTAQEFTETLSAAIIDLSNTIRMFLAGRLADPVAEYRNPSVMMLHTTFLVYTSLFKSLRSYQQEITLDARLAAFLDQQSLFQDLDKTYSALYPKHDINIAHNKPGSNGTSL</sequence>
<dbReference type="EMBL" id="JACIEG010000002">
    <property type="protein sequence ID" value="MBB3968719.1"/>
    <property type="molecule type" value="Genomic_DNA"/>
</dbReference>
<accession>A0A4Y8AHK3</accession>
<dbReference type="EMBL" id="SNQG01000002">
    <property type="protein sequence ID" value="TEW67645.1"/>
    <property type="molecule type" value="Genomic_DNA"/>
</dbReference>
<reference evidence="2" key="2">
    <citation type="submission" date="2019-03" db="EMBL/GenBank/DDBJ databases">
        <authorList>
            <person name="Yan Y.-Q."/>
            <person name="Du Z.-J."/>
        </authorList>
    </citation>
    <scope>NUCLEOTIDE SEQUENCE</scope>
    <source>
        <strain evidence="2">PP-F2FG21</strain>
    </source>
</reference>
<proteinExistence type="predicted"/>
<organism evidence="2 3">
    <name type="scientific">Mucilaginibacter phyllosphaerae</name>
    <dbReference type="NCBI Taxonomy" id="1812349"/>
    <lineage>
        <taxon>Bacteria</taxon>
        <taxon>Pseudomonadati</taxon>
        <taxon>Bacteroidota</taxon>
        <taxon>Sphingobacteriia</taxon>
        <taxon>Sphingobacteriales</taxon>
        <taxon>Sphingobacteriaceae</taxon>
        <taxon>Mucilaginibacter</taxon>
    </lineage>
</organism>